<name>A0A1Y1RWU0_9SPIO</name>
<reference evidence="3 4" key="1">
    <citation type="submission" date="2017-03" db="EMBL/GenBank/DDBJ databases">
        <title>Draft Genome sequence of Marispirochaeta sp. strain JC444.</title>
        <authorList>
            <person name="Shivani Y."/>
            <person name="Subhash Y."/>
            <person name="Sasikala C."/>
            <person name="Ramana C."/>
        </authorList>
    </citation>
    <scope>NUCLEOTIDE SEQUENCE [LARGE SCALE GENOMIC DNA]</scope>
    <source>
        <strain evidence="3 4">JC444</strain>
    </source>
</reference>
<accession>A0A1Y1RWU0</accession>
<dbReference type="Proteomes" id="UP000192343">
    <property type="component" value="Unassembled WGS sequence"/>
</dbReference>
<sequence length="250" mass="28611">MAVKVAGTRRIDFLSVPVHDLPEENLDAAVREMLERGGKHQIVLVETWDLIRARHSHERARILQEASLVIPVTRGTGRVCRFLKRPVPATYMPFDFIIKLLGCLERYGKSVYLLGSTHGNIQISTSNLRTSFPGLNIVGRCAGHYKRPAEENILLAIRKASPSLLLTGRGIKGREKWLLENRDRLSEGIYIYCGDCFEIFAGKKKRISRESWEKGRYVLPLLLKRPWRTLRGFAYLFFSFAMLSARIRKA</sequence>
<dbReference type="PANTHER" id="PTHR34136">
    <property type="match status" value="1"/>
</dbReference>
<dbReference type="GO" id="GO:0016758">
    <property type="term" value="F:hexosyltransferase activity"/>
    <property type="evidence" value="ECO:0007669"/>
    <property type="project" value="TreeGrafter"/>
</dbReference>
<evidence type="ECO:0000256" key="1">
    <source>
        <dbReference type="ARBA" id="ARBA00022676"/>
    </source>
</evidence>
<proteinExistence type="predicted"/>
<gene>
    <name evidence="3" type="ORF">B4O97_12110</name>
</gene>
<dbReference type="OrthoDB" id="357801at2"/>
<evidence type="ECO:0000313" key="3">
    <source>
        <dbReference type="EMBL" id="ORC34684.1"/>
    </source>
</evidence>
<dbReference type="AlphaFoldDB" id="A0A1Y1RWU0"/>
<evidence type="ECO:0000313" key="4">
    <source>
        <dbReference type="Proteomes" id="UP000192343"/>
    </source>
</evidence>
<dbReference type="InterPro" id="IPR004629">
    <property type="entry name" value="WecG_TagA_CpsF"/>
</dbReference>
<dbReference type="EMBL" id="MWQY01000012">
    <property type="protein sequence ID" value="ORC34684.1"/>
    <property type="molecule type" value="Genomic_DNA"/>
</dbReference>
<dbReference type="STRING" id="1963862.B4O97_12110"/>
<comment type="caution">
    <text evidence="3">The sequence shown here is derived from an EMBL/GenBank/DDBJ whole genome shotgun (WGS) entry which is preliminary data.</text>
</comment>
<dbReference type="Pfam" id="PF03808">
    <property type="entry name" value="Glyco_tran_WecG"/>
    <property type="match status" value="1"/>
</dbReference>
<dbReference type="RefSeq" id="WP_083051147.1">
    <property type="nucleotide sequence ID" value="NZ_CAXXQO010000003.1"/>
</dbReference>
<evidence type="ECO:0000256" key="2">
    <source>
        <dbReference type="ARBA" id="ARBA00022679"/>
    </source>
</evidence>
<keyword evidence="4" id="KW-1185">Reference proteome</keyword>
<keyword evidence="1" id="KW-0328">Glycosyltransferase</keyword>
<dbReference type="PANTHER" id="PTHR34136:SF1">
    <property type="entry name" value="UDP-N-ACETYL-D-MANNOSAMINURONIC ACID TRANSFERASE"/>
    <property type="match status" value="1"/>
</dbReference>
<organism evidence="3 4">
    <name type="scientific">Marispirochaeta aestuarii</name>
    <dbReference type="NCBI Taxonomy" id="1963862"/>
    <lineage>
        <taxon>Bacteria</taxon>
        <taxon>Pseudomonadati</taxon>
        <taxon>Spirochaetota</taxon>
        <taxon>Spirochaetia</taxon>
        <taxon>Spirochaetales</taxon>
        <taxon>Spirochaetaceae</taxon>
        <taxon>Marispirochaeta</taxon>
    </lineage>
</organism>
<keyword evidence="2" id="KW-0808">Transferase</keyword>
<protein>
    <recommendedName>
        <fullName evidence="5">Glycosyl transferase</fullName>
    </recommendedName>
</protein>
<evidence type="ECO:0008006" key="5">
    <source>
        <dbReference type="Google" id="ProtNLM"/>
    </source>
</evidence>